<dbReference type="Proteomes" id="UP000475862">
    <property type="component" value="Unassembled WGS sequence"/>
</dbReference>
<dbReference type="EMBL" id="VYZN01000002">
    <property type="protein sequence ID" value="KAE9544208.1"/>
    <property type="molecule type" value="Genomic_DNA"/>
</dbReference>
<dbReference type="InterPro" id="IPR049270">
    <property type="entry name" value="CFAP58_CC"/>
</dbReference>
<evidence type="ECO:0000313" key="4">
    <source>
        <dbReference type="EMBL" id="KAE9544208.1"/>
    </source>
</evidence>
<dbReference type="OrthoDB" id="264785at2759"/>
<evidence type="ECO:0000259" key="3">
    <source>
        <dbReference type="Pfam" id="PF21771"/>
    </source>
</evidence>
<sequence length="848" mass="100280">MEIDDSKKPESEYKHAIEFITDPPLTEALAHLWAAVRKLGEESVKCIEEKKSLTRIMDNYRQLMPEIKQSILSEQNTVEKLKEELNSAHRMLDASNLREQIIQESNDNLLAQIKTLKTELDSKTKQMEEESLFSSMGQGDTSQLELTRTKRELARMDVENKRLNNLCESLKKELDGAEYNVRDLEADLAAQSNNLVKEIKTKEKLEDRIKTDHDQMEKIKTELGITKNNFKKAESNIEKLNETLKDLKIANNNLNTKNTSYDKQIKKLTRELKIKTELRADSVKEINILQDKINYQENKLLRVQSELTRLIATHEASVRKRQEVMEEIDKISKEKKNSENSVTILERSLNTSQEDNVKLKKMLELTEREKKLLEKNMTKVNEQITAYIEKMNIKESAFRALEQEFRSAQKYIDKLNQDIITMKNNKEKLHQEIITLKQKIHEDSVTLNHKEVEVQELKKEVNNWSDKFKEQDHDLHTIKTERNLFSKNLAESKDETEEIKDKIKMISQQLEQQKEYVAYKEMQLMKNDTVLKQTEKELQKRQQEIDEYETKVEEMSNLLKKKNEDEKSMIMTLKLLQKNIEKLQKQNDEGNTDKNKLINQINKRNEELLKQKDANDILRTTLGKGEVEYNKRMDDIRLLKSEVKSLSVQKNLLMKNLSEINDIRGEVLKYEQKLNRERLKCRALEDILIKPTNVHRWRILKNTDPPAYEMTAKVKILQKRLLEQCTRVFDKDLQVQELQTRYEKLKDEFIKLPGRDIFKEMNDIKRTLLKKDDKMRSLSGELIISQQTTKECMFELERTKKDLNEFKNKYYELKRIMTKIKLKNQNTTALTKRDSIPMSRNTFLDMTV</sequence>
<keyword evidence="5" id="KW-1185">Reference proteome</keyword>
<organism evidence="4 5">
    <name type="scientific">Aphis glycines</name>
    <name type="common">Soybean aphid</name>
    <dbReference type="NCBI Taxonomy" id="307491"/>
    <lineage>
        <taxon>Eukaryota</taxon>
        <taxon>Metazoa</taxon>
        <taxon>Ecdysozoa</taxon>
        <taxon>Arthropoda</taxon>
        <taxon>Hexapoda</taxon>
        <taxon>Insecta</taxon>
        <taxon>Pterygota</taxon>
        <taxon>Neoptera</taxon>
        <taxon>Paraneoptera</taxon>
        <taxon>Hemiptera</taxon>
        <taxon>Sternorrhyncha</taxon>
        <taxon>Aphidomorpha</taxon>
        <taxon>Aphidoidea</taxon>
        <taxon>Aphididae</taxon>
        <taxon>Aphidini</taxon>
        <taxon>Aphis</taxon>
        <taxon>Aphis</taxon>
    </lineage>
</organism>
<dbReference type="GO" id="GO:0005856">
    <property type="term" value="C:cytoskeleton"/>
    <property type="evidence" value="ECO:0007669"/>
    <property type="project" value="TreeGrafter"/>
</dbReference>
<feature type="coiled-coil region" evidence="2">
    <location>
        <begin position="64"/>
        <end position="611"/>
    </location>
</feature>
<name>A0A6G0U516_APHGL</name>
<feature type="coiled-coil region" evidence="2">
    <location>
        <begin position="660"/>
        <end position="687"/>
    </location>
</feature>
<gene>
    <name evidence="4" type="ORF">AGLY_001387</name>
</gene>
<comment type="caution">
    <text evidence="4">The sequence shown here is derived from an EMBL/GenBank/DDBJ whole genome shotgun (WGS) entry which is preliminary data.</text>
</comment>
<protein>
    <recommendedName>
        <fullName evidence="3">Cilia- and flagella-associated protein 58 central coiled coil domain-containing protein</fullName>
    </recommendedName>
</protein>
<evidence type="ECO:0000256" key="1">
    <source>
        <dbReference type="ARBA" id="ARBA00023054"/>
    </source>
</evidence>
<proteinExistence type="predicted"/>
<dbReference type="PANTHER" id="PTHR32083">
    <property type="entry name" value="CILIA AND FLAGELLA-ASSOCIATED PROTEIN 58-RELATED"/>
    <property type="match status" value="1"/>
</dbReference>
<dbReference type="Pfam" id="PF21771">
    <property type="entry name" value="CFAP58_CC"/>
    <property type="match status" value="1"/>
</dbReference>
<accession>A0A6G0U516</accession>
<dbReference type="PANTHER" id="PTHR32083:SF0">
    <property type="entry name" value="CILIA AND FLAGELLA-ASSOCIATED PROTEIN 58"/>
    <property type="match status" value="1"/>
</dbReference>
<evidence type="ECO:0000313" key="5">
    <source>
        <dbReference type="Proteomes" id="UP000475862"/>
    </source>
</evidence>
<reference evidence="4 5" key="1">
    <citation type="submission" date="2019-08" db="EMBL/GenBank/DDBJ databases">
        <title>The genome of the soybean aphid Biotype 1, its phylome, world population structure and adaptation to the North American continent.</title>
        <authorList>
            <person name="Giordano R."/>
            <person name="Donthu R.K."/>
            <person name="Hernandez A.G."/>
            <person name="Wright C.L."/>
            <person name="Zimin A.V."/>
        </authorList>
    </citation>
    <scope>NUCLEOTIDE SEQUENCE [LARGE SCALE GENOMIC DNA]</scope>
    <source>
        <tissue evidence="4">Whole aphids</tissue>
    </source>
</reference>
<dbReference type="AlphaFoldDB" id="A0A6G0U516"/>
<dbReference type="SUPFAM" id="SSF57997">
    <property type="entry name" value="Tropomyosin"/>
    <property type="match status" value="1"/>
</dbReference>
<keyword evidence="1 2" id="KW-0175">Coiled coil</keyword>
<evidence type="ECO:0000256" key="2">
    <source>
        <dbReference type="SAM" id="Coils"/>
    </source>
</evidence>
<feature type="domain" description="Cilia- and flagella-associated protein 58 central coiled coil" evidence="3">
    <location>
        <begin position="357"/>
        <end position="653"/>
    </location>
</feature>